<comment type="caution">
    <text evidence="1">The sequence shown here is derived from an EMBL/GenBank/DDBJ whole genome shotgun (WGS) entry which is preliminary data.</text>
</comment>
<accession>A0AAV5SK52</accession>
<proteinExistence type="predicted"/>
<sequence>PVNSATPTVTTEMIRDALFPGELRIPSAIIFNYTKDVLQDKPEPLNFEKKENNKSGLDKAAMSGLLLGLRYNLQKEAATEEGKKNEGLQKLAQQFEDGSQDEVITIRKESKPVIVGSIPYFWGHQHLPITRRDSDCFDLTAVNDPAN</sequence>
<feature type="non-terminal residue" evidence="1">
    <location>
        <position position="1"/>
    </location>
</feature>
<evidence type="ECO:0000313" key="2">
    <source>
        <dbReference type="Proteomes" id="UP001432027"/>
    </source>
</evidence>
<keyword evidence="2" id="KW-1185">Reference proteome</keyword>
<feature type="non-terminal residue" evidence="1">
    <location>
        <position position="147"/>
    </location>
</feature>
<dbReference type="AlphaFoldDB" id="A0AAV5SK52"/>
<dbReference type="EMBL" id="BTSX01000002">
    <property type="protein sequence ID" value="GMS83711.1"/>
    <property type="molecule type" value="Genomic_DNA"/>
</dbReference>
<organism evidence="1 2">
    <name type="scientific">Pristionchus entomophagus</name>
    <dbReference type="NCBI Taxonomy" id="358040"/>
    <lineage>
        <taxon>Eukaryota</taxon>
        <taxon>Metazoa</taxon>
        <taxon>Ecdysozoa</taxon>
        <taxon>Nematoda</taxon>
        <taxon>Chromadorea</taxon>
        <taxon>Rhabditida</taxon>
        <taxon>Rhabditina</taxon>
        <taxon>Diplogasteromorpha</taxon>
        <taxon>Diplogasteroidea</taxon>
        <taxon>Neodiplogasteridae</taxon>
        <taxon>Pristionchus</taxon>
    </lineage>
</organism>
<reference evidence="1" key="1">
    <citation type="submission" date="2023-10" db="EMBL/GenBank/DDBJ databases">
        <title>Genome assembly of Pristionchus species.</title>
        <authorList>
            <person name="Yoshida K."/>
            <person name="Sommer R.J."/>
        </authorList>
    </citation>
    <scope>NUCLEOTIDE SEQUENCE</scope>
    <source>
        <strain evidence="1">RS0144</strain>
    </source>
</reference>
<protein>
    <submittedName>
        <fullName evidence="1">Uncharacterized protein</fullName>
    </submittedName>
</protein>
<gene>
    <name evidence="1" type="ORF">PENTCL1PPCAC_5886</name>
</gene>
<dbReference type="Proteomes" id="UP001432027">
    <property type="component" value="Unassembled WGS sequence"/>
</dbReference>
<evidence type="ECO:0000313" key="1">
    <source>
        <dbReference type="EMBL" id="GMS83711.1"/>
    </source>
</evidence>
<name>A0AAV5SK52_9BILA</name>